<accession>A0AAD5YAK3</accession>
<comment type="caution">
    <text evidence="3">The sequence shown here is derived from an EMBL/GenBank/DDBJ whole genome shotgun (WGS) entry which is preliminary data.</text>
</comment>
<dbReference type="Gene3D" id="3.40.970.10">
    <property type="entry name" value="Ribonuclease H1, N-terminal domain"/>
    <property type="match status" value="1"/>
</dbReference>
<dbReference type="InterPro" id="IPR011320">
    <property type="entry name" value="RNase_H1_N"/>
</dbReference>
<feature type="region of interest" description="Disordered" evidence="1">
    <location>
        <begin position="28"/>
        <end position="107"/>
    </location>
</feature>
<feature type="compositionally biased region" description="Polar residues" evidence="1">
    <location>
        <begin position="72"/>
        <end position="85"/>
    </location>
</feature>
<evidence type="ECO:0000259" key="2">
    <source>
        <dbReference type="Pfam" id="PF01693"/>
    </source>
</evidence>
<protein>
    <recommendedName>
        <fullName evidence="2">Ribonuclease H1 N-terminal domain-containing protein</fullName>
    </recommendedName>
</protein>
<dbReference type="EMBL" id="JANAWD010000444">
    <property type="protein sequence ID" value="KAJ3479362.1"/>
    <property type="molecule type" value="Genomic_DNA"/>
</dbReference>
<evidence type="ECO:0000313" key="3">
    <source>
        <dbReference type="EMBL" id="KAJ3479362.1"/>
    </source>
</evidence>
<organism evidence="3 4">
    <name type="scientific">Meripilus lineatus</name>
    <dbReference type="NCBI Taxonomy" id="2056292"/>
    <lineage>
        <taxon>Eukaryota</taxon>
        <taxon>Fungi</taxon>
        <taxon>Dikarya</taxon>
        <taxon>Basidiomycota</taxon>
        <taxon>Agaricomycotina</taxon>
        <taxon>Agaricomycetes</taxon>
        <taxon>Polyporales</taxon>
        <taxon>Meripilaceae</taxon>
        <taxon>Meripilus</taxon>
    </lineage>
</organism>
<evidence type="ECO:0000256" key="1">
    <source>
        <dbReference type="SAM" id="MobiDB-lite"/>
    </source>
</evidence>
<dbReference type="SUPFAM" id="SSF55658">
    <property type="entry name" value="L9 N-domain-like"/>
    <property type="match status" value="1"/>
</dbReference>
<dbReference type="Proteomes" id="UP001212997">
    <property type="component" value="Unassembled WGS sequence"/>
</dbReference>
<dbReference type="InterPro" id="IPR037056">
    <property type="entry name" value="RNase_H1_N_sf"/>
</dbReference>
<dbReference type="Pfam" id="PF01693">
    <property type="entry name" value="Cauli_VI"/>
    <property type="match status" value="1"/>
</dbReference>
<dbReference type="AlphaFoldDB" id="A0AAD5YAK3"/>
<reference evidence="3" key="1">
    <citation type="submission" date="2022-07" db="EMBL/GenBank/DDBJ databases">
        <title>Genome Sequence of Physisporinus lineatus.</title>
        <authorList>
            <person name="Buettner E."/>
        </authorList>
    </citation>
    <scope>NUCLEOTIDE SEQUENCE</scope>
    <source>
        <strain evidence="3">VT162</strain>
    </source>
</reference>
<name>A0AAD5YAK3_9APHY</name>
<feature type="domain" description="Ribonuclease H1 N-terminal" evidence="2">
    <location>
        <begin position="117"/>
        <end position="155"/>
    </location>
</feature>
<gene>
    <name evidence="3" type="ORF">NLI96_g9113</name>
</gene>
<keyword evidence="4" id="KW-1185">Reference proteome</keyword>
<sequence>MSLLPSDSSAMSIDSWNVLSACPRCHSASVTEADTDTREPNSSRSSLRQCDTDSDTDSDNGSLPSLDVFSDDVSNTDSNSAVENENPSEDESSFGHGSEVGGTEGLTYEETYEGSRRYYVVGRGRNPGIYTTWHDTSAGPGALRQLDGVRGATYVVVHSIADAYLVWNDCLNAGSVASICDPRIGEL</sequence>
<evidence type="ECO:0000313" key="4">
    <source>
        <dbReference type="Proteomes" id="UP001212997"/>
    </source>
</evidence>
<dbReference type="InterPro" id="IPR009027">
    <property type="entry name" value="Ribosomal_bL9/RNase_H1_N"/>
</dbReference>
<proteinExistence type="predicted"/>